<organism evidence="1 2">
    <name type="scientific">Phytophthora megakarya</name>
    <dbReference type="NCBI Taxonomy" id="4795"/>
    <lineage>
        <taxon>Eukaryota</taxon>
        <taxon>Sar</taxon>
        <taxon>Stramenopiles</taxon>
        <taxon>Oomycota</taxon>
        <taxon>Peronosporomycetes</taxon>
        <taxon>Peronosporales</taxon>
        <taxon>Peronosporaceae</taxon>
        <taxon>Phytophthora</taxon>
    </lineage>
</organism>
<comment type="caution">
    <text evidence="1">The sequence shown here is derived from an EMBL/GenBank/DDBJ whole genome shotgun (WGS) entry which is preliminary data.</text>
</comment>
<reference evidence="2" key="1">
    <citation type="submission" date="2017-03" db="EMBL/GenBank/DDBJ databases">
        <title>Phytopthora megakarya and P. palmivora, two closely related causual agents of cacao black pod achieved similar genome size and gene model numbers by different mechanisms.</title>
        <authorList>
            <person name="Ali S."/>
            <person name="Shao J."/>
            <person name="Larry D.J."/>
            <person name="Kronmiller B."/>
            <person name="Shen D."/>
            <person name="Strem M.D."/>
            <person name="Melnick R.L."/>
            <person name="Guiltinan M.J."/>
            <person name="Tyler B.M."/>
            <person name="Meinhardt L.W."/>
            <person name="Bailey B.A."/>
        </authorList>
    </citation>
    <scope>NUCLEOTIDE SEQUENCE [LARGE SCALE GENOMIC DNA]</scope>
    <source>
        <strain evidence="2">zdho120</strain>
    </source>
</reference>
<accession>A0A225VVB0</accession>
<dbReference type="Proteomes" id="UP000198211">
    <property type="component" value="Unassembled WGS sequence"/>
</dbReference>
<protein>
    <submittedName>
        <fullName evidence="1">Uncharacterized protein</fullName>
    </submittedName>
</protein>
<dbReference type="EMBL" id="NBNE01002842">
    <property type="protein sequence ID" value="OWZ09285.1"/>
    <property type="molecule type" value="Genomic_DNA"/>
</dbReference>
<proteinExistence type="predicted"/>
<gene>
    <name evidence="1" type="ORF">PHMEG_00018036</name>
</gene>
<dbReference type="AlphaFoldDB" id="A0A225VVB0"/>
<name>A0A225VVB0_9STRA</name>
<sequence>MTPWNFQPQACRRSNLKYEELLVRVLWIPRLRTISLHVVVCRELEFWRSNTSDTLAVYRITLPTHADDKSNQIGCVVPHTAIDHLFNRDCNLHRYRHVMRSQLFPCRSKRCKRSIRPSDGGDCGRQMKEYIVNSLRTGAKPTVVRLYTLICQADGCMGFRLRRAKCQISRNLGDERTLRIPWYQ</sequence>
<evidence type="ECO:0000313" key="1">
    <source>
        <dbReference type="EMBL" id="OWZ09285.1"/>
    </source>
</evidence>
<keyword evidence="2" id="KW-1185">Reference proteome</keyword>
<evidence type="ECO:0000313" key="2">
    <source>
        <dbReference type="Proteomes" id="UP000198211"/>
    </source>
</evidence>